<dbReference type="AlphaFoldDB" id="A0AA87MTP4"/>
<gene>
    <name evidence="1" type="ORF">LEP1GSC125_3995</name>
</gene>
<proteinExistence type="predicted"/>
<sequence>MLLNIRWSSYILRFWDKVLISFVAGFCEKLRKKFCFNLYC</sequence>
<comment type="caution">
    <text evidence="1">The sequence shown here is derived from an EMBL/GenBank/DDBJ whole genome shotgun (WGS) entry which is preliminary data.</text>
</comment>
<protein>
    <submittedName>
        <fullName evidence="1">Uncharacterized protein</fullName>
    </submittedName>
</protein>
<evidence type="ECO:0000313" key="2">
    <source>
        <dbReference type="Proteomes" id="UP000001343"/>
    </source>
</evidence>
<dbReference type="EMBL" id="AKWM02000007">
    <property type="protein sequence ID" value="EKS01741.1"/>
    <property type="molecule type" value="Genomic_DNA"/>
</dbReference>
<evidence type="ECO:0000313" key="1">
    <source>
        <dbReference type="EMBL" id="EKS01741.1"/>
    </source>
</evidence>
<reference evidence="1 2" key="1">
    <citation type="journal article" date="2014" name="Int. J. Syst. Evol. Microbiol.">
        <title>Leptospira mayottensis sp. nov., a pathogenic species of the genus Leptospira isolated from humans.</title>
        <authorList>
            <person name="Bourhy P."/>
            <person name="Collet L."/>
            <person name="Brisse S."/>
            <person name="Picardeau M."/>
        </authorList>
    </citation>
    <scope>NUCLEOTIDE SEQUENCE [LARGE SCALE GENOMIC DNA]</scope>
    <source>
        <strain evidence="1 2">200901122</strain>
    </source>
</reference>
<accession>A0AA87MTP4</accession>
<dbReference type="Proteomes" id="UP000001343">
    <property type="component" value="Unassembled WGS sequence"/>
</dbReference>
<name>A0AA87MTP4_9LEPT</name>
<organism evidence="1 2">
    <name type="scientific">Leptospira mayottensis 200901122</name>
    <dbReference type="NCBI Taxonomy" id="1193010"/>
    <lineage>
        <taxon>Bacteria</taxon>
        <taxon>Pseudomonadati</taxon>
        <taxon>Spirochaetota</taxon>
        <taxon>Spirochaetia</taxon>
        <taxon>Leptospirales</taxon>
        <taxon>Leptospiraceae</taxon>
        <taxon>Leptospira</taxon>
    </lineage>
</organism>